<comment type="caution">
    <text evidence="2">The sequence shown here is derived from an EMBL/GenBank/DDBJ whole genome shotgun (WGS) entry which is preliminary data.</text>
</comment>
<sequence length="246" mass="27979">MKPALSRYALSQVPQSWQAFAQGEVLAHQLENQFNLWWPRIFGYHLLKVGTLSCQLDTSACGIRHQINLAGSGDQVSVIADPDDLPFIEHAVDAVLLAHCLEYTQDPHHVIREAHRVLMPDGYLLMSGFNPYSLMGLLKLWPGLHRRLPWSGRFFSQARVKDWLQLLGFEVLYEQRLFCTSMLAQSQANSAFRLWAEQHLNYFAAAYVLVARKRTLPLTPIKPKWQLTNSFKPAVKGVSVRQQGGV</sequence>
<reference evidence="2 3" key="1">
    <citation type="submission" date="2024-09" db="EMBL/GenBank/DDBJ databases">
        <authorList>
            <person name="Sun Q."/>
            <person name="Mori K."/>
        </authorList>
    </citation>
    <scope>NUCLEOTIDE SEQUENCE [LARGE SCALE GENOMIC DNA]</scope>
    <source>
        <strain evidence="2 3">KCTC 23315</strain>
    </source>
</reference>
<accession>A0ABV6BB52</accession>
<dbReference type="CDD" id="cd02440">
    <property type="entry name" value="AdoMet_MTases"/>
    <property type="match status" value="1"/>
</dbReference>
<dbReference type="PANTHER" id="PTHR43036:SF2">
    <property type="entry name" value="OS04G0481300 PROTEIN"/>
    <property type="match status" value="1"/>
</dbReference>
<keyword evidence="2" id="KW-0489">Methyltransferase</keyword>
<dbReference type="Pfam" id="PF08241">
    <property type="entry name" value="Methyltransf_11"/>
    <property type="match status" value="1"/>
</dbReference>
<dbReference type="InterPro" id="IPR029063">
    <property type="entry name" value="SAM-dependent_MTases_sf"/>
</dbReference>
<dbReference type="Gene3D" id="3.40.50.150">
    <property type="entry name" value="Vaccinia Virus protein VP39"/>
    <property type="match status" value="1"/>
</dbReference>
<keyword evidence="2" id="KW-0808">Transferase</keyword>
<dbReference type="GO" id="GO:0008168">
    <property type="term" value="F:methyltransferase activity"/>
    <property type="evidence" value="ECO:0007669"/>
    <property type="project" value="UniProtKB-KW"/>
</dbReference>
<dbReference type="SUPFAM" id="SSF53335">
    <property type="entry name" value="S-adenosyl-L-methionine-dependent methyltransferases"/>
    <property type="match status" value="1"/>
</dbReference>
<feature type="domain" description="Methyltransferase type 11" evidence="1">
    <location>
        <begin position="77"/>
        <end position="125"/>
    </location>
</feature>
<gene>
    <name evidence="2" type="ORF">ACFFJP_07415</name>
</gene>
<dbReference type="EMBL" id="JBHLXP010000001">
    <property type="protein sequence ID" value="MFC0048116.1"/>
    <property type="molecule type" value="Genomic_DNA"/>
</dbReference>
<proteinExistence type="predicted"/>
<dbReference type="InterPro" id="IPR013216">
    <property type="entry name" value="Methyltransf_11"/>
</dbReference>
<name>A0ABV6BB52_9GAMM</name>
<evidence type="ECO:0000259" key="1">
    <source>
        <dbReference type="Pfam" id="PF08241"/>
    </source>
</evidence>
<dbReference type="GO" id="GO:0032259">
    <property type="term" value="P:methylation"/>
    <property type="evidence" value="ECO:0007669"/>
    <property type="project" value="UniProtKB-KW"/>
</dbReference>
<evidence type="ECO:0000313" key="3">
    <source>
        <dbReference type="Proteomes" id="UP001589813"/>
    </source>
</evidence>
<protein>
    <submittedName>
        <fullName evidence="2">Class I SAM-dependent methyltransferase</fullName>
        <ecNumber evidence="2">2.1.1.-</ecNumber>
    </submittedName>
</protein>
<organism evidence="2 3">
    <name type="scientific">Rheinheimera tilapiae</name>
    <dbReference type="NCBI Taxonomy" id="875043"/>
    <lineage>
        <taxon>Bacteria</taxon>
        <taxon>Pseudomonadati</taxon>
        <taxon>Pseudomonadota</taxon>
        <taxon>Gammaproteobacteria</taxon>
        <taxon>Chromatiales</taxon>
        <taxon>Chromatiaceae</taxon>
        <taxon>Rheinheimera</taxon>
    </lineage>
</organism>
<dbReference type="RefSeq" id="WP_377242002.1">
    <property type="nucleotide sequence ID" value="NZ_JBHLXP010000001.1"/>
</dbReference>
<dbReference type="EC" id="2.1.1.-" evidence="2"/>
<keyword evidence="3" id="KW-1185">Reference proteome</keyword>
<dbReference type="Proteomes" id="UP001589813">
    <property type="component" value="Unassembled WGS sequence"/>
</dbReference>
<dbReference type="PANTHER" id="PTHR43036">
    <property type="entry name" value="OSJNBB0011N17.9 PROTEIN"/>
    <property type="match status" value="1"/>
</dbReference>
<evidence type="ECO:0000313" key="2">
    <source>
        <dbReference type="EMBL" id="MFC0048116.1"/>
    </source>
</evidence>